<dbReference type="Gene3D" id="3.40.50.300">
    <property type="entry name" value="P-loop containing nucleotide triphosphate hydrolases"/>
    <property type="match status" value="2"/>
</dbReference>
<reference evidence="3 4" key="1">
    <citation type="submission" date="2020-11" db="EMBL/GenBank/DDBJ databases">
        <title>Genomic insight of Alicyclobacillus mali FL 18 reveals a new arsenic-resistant strain, with potential in environmental biotechnology.</title>
        <authorList>
            <person name="Fiorentino G."/>
            <person name="Gallo G."/>
            <person name="Aulitto M."/>
        </authorList>
    </citation>
    <scope>NUCLEOTIDE SEQUENCE [LARGE SCALE GENOMIC DNA]</scope>
    <source>
        <strain evidence="3 4">FL 18</strain>
    </source>
</reference>
<dbReference type="Pfam" id="PF13558">
    <property type="entry name" value="SbcC_Walker_B"/>
    <property type="match status" value="1"/>
</dbReference>
<feature type="coiled-coil region" evidence="1">
    <location>
        <begin position="462"/>
        <end position="496"/>
    </location>
</feature>
<accession>A0ABS0F080</accession>
<dbReference type="SUPFAM" id="SSF52540">
    <property type="entry name" value="P-loop containing nucleoside triphosphate hydrolases"/>
    <property type="match status" value="1"/>
</dbReference>
<evidence type="ECO:0000313" key="4">
    <source>
        <dbReference type="Proteomes" id="UP000642910"/>
    </source>
</evidence>
<gene>
    <name evidence="3" type="ORF">IW967_02295</name>
</gene>
<organism evidence="3 4">
    <name type="scientific">Alicyclobacillus mali</name>
    <name type="common">ex Roth et al. 2021</name>
    <dbReference type="NCBI Taxonomy" id="1123961"/>
    <lineage>
        <taxon>Bacteria</taxon>
        <taxon>Bacillati</taxon>
        <taxon>Bacillota</taxon>
        <taxon>Bacilli</taxon>
        <taxon>Bacillales</taxon>
        <taxon>Alicyclobacillaceae</taxon>
        <taxon>Alicyclobacillus</taxon>
    </lineage>
</organism>
<evidence type="ECO:0000313" key="3">
    <source>
        <dbReference type="EMBL" id="MBF8376708.1"/>
    </source>
</evidence>
<evidence type="ECO:0000256" key="1">
    <source>
        <dbReference type="SAM" id="Coils"/>
    </source>
</evidence>
<keyword evidence="4" id="KW-1185">Reference proteome</keyword>
<dbReference type="InterPro" id="IPR013496">
    <property type="entry name" value="CHP02680"/>
</dbReference>
<dbReference type="RefSeq" id="WP_195866994.1">
    <property type="nucleotide sequence ID" value="NZ_JADPKZ010000025.1"/>
</dbReference>
<feature type="region of interest" description="Disordered" evidence="2">
    <location>
        <begin position="579"/>
        <end position="603"/>
    </location>
</feature>
<proteinExistence type="predicted"/>
<dbReference type="InterPro" id="IPR027417">
    <property type="entry name" value="P-loop_NTPase"/>
</dbReference>
<dbReference type="Proteomes" id="UP000642910">
    <property type="component" value="Unassembled WGS sequence"/>
</dbReference>
<feature type="coiled-coil region" evidence="1">
    <location>
        <begin position="282"/>
        <end position="337"/>
    </location>
</feature>
<feature type="coiled-coil region" evidence="1">
    <location>
        <begin position="738"/>
        <end position="820"/>
    </location>
</feature>
<dbReference type="NCBIfam" id="TIGR02680">
    <property type="entry name" value="TIGR02680 family protein"/>
    <property type="match status" value="1"/>
</dbReference>
<name>A0ABS0F080_9BACL</name>
<feature type="coiled-coil region" evidence="1">
    <location>
        <begin position="871"/>
        <end position="987"/>
    </location>
</feature>
<sequence length="1364" mass="157839">MAERYRLSRAGLFNFWLYDDEILEFDHGRLLLRGPNGAGKSVTMQSLLPLVLDGDKRPFRLDPFGSRDRKIEFYLLGDDQSGVQDRIGYLWMEFARGENLAPSHVTVGIGLRATRGRSAVQFWGFAITDGRRVGKDLVLYDETLYLKEGQKYPLDHSKLAEILGAGGQVVRSQEEYQALVNRLLFGYRDIGAYEDLLNLMIQVRSPKLSKEFKPSTMYETLYSALPPVDEEELASLANMLEDLDEHAEHLEETVQHRTHAERLHRAYDRYNRVVLFQRARAAHEALKAEDDAQENVRAAEQECEHLARGLGELEREVSEVQADADRTEAELEALEHSEAMGIQRELDGIQRQVEYLSGEEARALESLREAEQDIERREKGLHQVEDRRAQCEQRMASGREALERLADATEFAGHSVYADPDADAVYSDDVFERWFAEVELHANRLRHAISLGREEAKASERMADAERAMGEAAKRRDNEEGNLRAAESRLEQAVQAQEDAVFRWYRGLSAISATDEMWRAALYALRAYPDTTYDEVMRPFRRAHEEAVGEHVLREHELQAILHHRNEEKRALEKELAEWRDRRDPEPERSEARTASRRRRQNASSVGAPLYMACEFRDGVDARTQAALERALEATGLIDAWISPSPPDLEPGEEEAWIAPRPALLGYTLADFLRPTVPEGSGLVAVDIENALRTIVIGDESEAGQAAVAPDGRYHIGPLAGHTDEKPQAEWIGYEARRRTKLARIEALEAAIATAEAEIACLEEELAEVRRHRARIEEEMRAFPPEDPLRRAREDVYRHKLRLEEAVEFLRQQTEAYQEARSHWHQREEAWVAERSVWARLSRLEDFVEALEQLQRYRDALHHLRRFYTEYAHLTREATQLAQDIERAVARADAERKRRVELRRECDHLRVRAEALREQLRALGVIDLYERQKELRARKDALRKRREDLETRRRALDEKIGMAKQRMEQAQGVLDDKEAEAERALKALAEEWALGLVDGIAEDLRQPSGRQALSRLAHIVHREIRGAYGSEHEGSARQRLMEELQVVRNVLVDYAIEGTYDEALGRMIVRSVRDRNRPLTPFALWQELVRMEEEQRLYIEERERELYEEIFMRSVGRAIRDKINRAEAWVRQMNRFMSQRDTSNGFALSLEWRPRPAQEEGEMSAERLVALLRKSPELMLPQEMEDMIRHFRTRIDYARQEAEGGGSFREWIYQLLDYRQWFEFRLYFRKAGMASRRELTDSQFNILSGGEKAMAMYIPLFAAVDARLSDARDDAPRIICLDEAFAGVDDDNVRDMFALIVSLDYDFIMTSQQLWGCYDTVPSLSIVEVHRPQDADVVTLIRFRWDGQVRVMDLVHEEEAVRQV</sequence>
<keyword evidence="1" id="KW-0175">Coiled coil</keyword>
<dbReference type="EMBL" id="JADPKZ010000025">
    <property type="protein sequence ID" value="MBF8376708.1"/>
    <property type="molecule type" value="Genomic_DNA"/>
</dbReference>
<feature type="compositionally biased region" description="Basic and acidic residues" evidence="2">
    <location>
        <begin position="579"/>
        <end position="594"/>
    </location>
</feature>
<comment type="caution">
    <text evidence="3">The sequence shown here is derived from an EMBL/GenBank/DDBJ whole genome shotgun (WGS) entry which is preliminary data.</text>
</comment>
<protein>
    <submittedName>
        <fullName evidence="3">TIGR02680 family protein</fullName>
    </submittedName>
</protein>
<evidence type="ECO:0000256" key="2">
    <source>
        <dbReference type="SAM" id="MobiDB-lite"/>
    </source>
</evidence>